<name>A0A915CVT8_9BILA</name>
<evidence type="ECO:0000313" key="1">
    <source>
        <dbReference type="Proteomes" id="UP000887574"/>
    </source>
</evidence>
<dbReference type="WBParaSite" id="jg13198">
    <property type="protein sequence ID" value="jg13198"/>
    <property type="gene ID" value="jg13198"/>
</dbReference>
<keyword evidence="1" id="KW-1185">Reference proteome</keyword>
<dbReference type="PANTHER" id="PTHR43313:SF1">
    <property type="entry name" value="3BETA-HYDROXYSTEROID DEHYDROGENASE DHS-16"/>
    <property type="match status" value="1"/>
</dbReference>
<dbReference type="AlphaFoldDB" id="A0A915CVT8"/>
<dbReference type="PANTHER" id="PTHR43313">
    <property type="entry name" value="SHORT-CHAIN DEHYDROGENASE/REDUCTASE FAMILY 9C"/>
    <property type="match status" value="1"/>
</dbReference>
<dbReference type="GO" id="GO:0016491">
    <property type="term" value="F:oxidoreductase activity"/>
    <property type="evidence" value="ECO:0007669"/>
    <property type="project" value="TreeGrafter"/>
</dbReference>
<protein>
    <submittedName>
        <fullName evidence="2">Uncharacterized protein</fullName>
    </submittedName>
</protein>
<sequence length="89" mass="10514">MDFLTKYHLLLSKLLNSPVNSKNIDHVVEAYFEAISAAYPKNRYPLGKDARFFWIPLSNMFAWIQDPVIRLFFRAFESKAKKNFIKTKI</sequence>
<organism evidence="1 2">
    <name type="scientific">Ditylenchus dipsaci</name>
    <dbReference type="NCBI Taxonomy" id="166011"/>
    <lineage>
        <taxon>Eukaryota</taxon>
        <taxon>Metazoa</taxon>
        <taxon>Ecdysozoa</taxon>
        <taxon>Nematoda</taxon>
        <taxon>Chromadorea</taxon>
        <taxon>Rhabditida</taxon>
        <taxon>Tylenchina</taxon>
        <taxon>Tylenchomorpha</taxon>
        <taxon>Sphaerularioidea</taxon>
        <taxon>Anguinidae</taxon>
        <taxon>Anguininae</taxon>
        <taxon>Ditylenchus</taxon>
    </lineage>
</organism>
<dbReference type="Proteomes" id="UP000887574">
    <property type="component" value="Unplaced"/>
</dbReference>
<reference evidence="2" key="1">
    <citation type="submission" date="2022-11" db="UniProtKB">
        <authorList>
            <consortium name="WormBaseParasite"/>
        </authorList>
    </citation>
    <scope>IDENTIFICATION</scope>
</reference>
<accession>A0A915CVT8</accession>
<dbReference type="GO" id="GO:0008202">
    <property type="term" value="P:steroid metabolic process"/>
    <property type="evidence" value="ECO:0007669"/>
    <property type="project" value="TreeGrafter"/>
</dbReference>
<evidence type="ECO:0000313" key="2">
    <source>
        <dbReference type="WBParaSite" id="jg13198"/>
    </source>
</evidence>
<proteinExistence type="predicted"/>